<sequence>MAAPPPRRFPPPGTIAPSPRRGVPNGTLGGGDALDAAKAAHRDRCSEAQMFAPDAVLVTASAYALWELPQTMRTAVRHDLGVTEDD</sequence>
<accession>A0ABT7H7Z7</accession>
<feature type="compositionally biased region" description="Pro residues" evidence="1">
    <location>
        <begin position="1"/>
        <end position="14"/>
    </location>
</feature>
<evidence type="ECO:0000313" key="3">
    <source>
        <dbReference type="Proteomes" id="UP001223390"/>
    </source>
</evidence>
<dbReference type="RefSeq" id="WP_285346605.1">
    <property type="nucleotide sequence ID" value="NZ_JASITI010000095.1"/>
</dbReference>
<proteinExistence type="predicted"/>
<organism evidence="2 3">
    <name type="scientific">Streptomyces katrae</name>
    <dbReference type="NCBI Taxonomy" id="68223"/>
    <lineage>
        <taxon>Bacteria</taxon>
        <taxon>Bacillati</taxon>
        <taxon>Actinomycetota</taxon>
        <taxon>Actinomycetes</taxon>
        <taxon>Kitasatosporales</taxon>
        <taxon>Streptomycetaceae</taxon>
        <taxon>Streptomyces</taxon>
    </lineage>
</organism>
<feature type="region of interest" description="Disordered" evidence="1">
    <location>
        <begin position="1"/>
        <end position="39"/>
    </location>
</feature>
<evidence type="ECO:0000313" key="2">
    <source>
        <dbReference type="EMBL" id="MDK9501199.1"/>
    </source>
</evidence>
<name>A0ABT7H7Z7_9ACTN</name>
<protein>
    <submittedName>
        <fullName evidence="2">Uncharacterized protein</fullName>
    </submittedName>
</protein>
<gene>
    <name evidence="2" type="ORF">QEZ40_007571</name>
</gene>
<dbReference type="Proteomes" id="UP001223390">
    <property type="component" value="Unassembled WGS sequence"/>
</dbReference>
<keyword evidence="3" id="KW-1185">Reference proteome</keyword>
<reference evidence="2 3" key="1">
    <citation type="submission" date="2023-05" db="EMBL/GenBank/DDBJ databases">
        <title>Sequencing and Assembly of Streptomyces sp. NP73.</title>
        <authorList>
            <person name="Konwar A.N."/>
            <person name="Saikia K."/>
            <person name="Thakur D."/>
        </authorList>
    </citation>
    <scope>NUCLEOTIDE SEQUENCE [LARGE SCALE GENOMIC DNA]</scope>
    <source>
        <strain evidence="2 3">NP73</strain>
    </source>
</reference>
<dbReference type="EMBL" id="JASITI010000095">
    <property type="protein sequence ID" value="MDK9501199.1"/>
    <property type="molecule type" value="Genomic_DNA"/>
</dbReference>
<comment type="caution">
    <text evidence="2">The sequence shown here is derived from an EMBL/GenBank/DDBJ whole genome shotgun (WGS) entry which is preliminary data.</text>
</comment>
<evidence type="ECO:0000256" key="1">
    <source>
        <dbReference type="SAM" id="MobiDB-lite"/>
    </source>
</evidence>